<gene>
    <name evidence="1" type="ORF">HBE96_21940</name>
</gene>
<evidence type="ECO:0000313" key="1">
    <source>
        <dbReference type="EMBL" id="NMM65249.1"/>
    </source>
</evidence>
<reference evidence="1 2" key="1">
    <citation type="submission" date="2020-06" db="EMBL/GenBank/DDBJ databases">
        <title>Complete Genome Sequence of Clostridium muelleri sp. nov. P21T, an Acid-Alcohol Producing Acetogen Isolated from Old Hay.</title>
        <authorList>
            <person name="Duncan K.E."/>
            <person name="Tanner R.S."/>
        </authorList>
    </citation>
    <scope>NUCLEOTIDE SEQUENCE [LARGE SCALE GENOMIC DNA]</scope>
    <source>
        <strain evidence="1 2">P21</strain>
    </source>
</reference>
<proteinExistence type="predicted"/>
<dbReference type="EMBL" id="JABBNI010000063">
    <property type="protein sequence ID" value="NMM65249.1"/>
    <property type="molecule type" value="Genomic_DNA"/>
</dbReference>
<comment type="caution">
    <text evidence="1">The sequence shown here is derived from an EMBL/GenBank/DDBJ whole genome shotgun (WGS) entry which is preliminary data.</text>
</comment>
<dbReference type="Proteomes" id="UP000537131">
    <property type="component" value="Unassembled WGS sequence"/>
</dbReference>
<protein>
    <submittedName>
        <fullName evidence="1">Uncharacterized protein</fullName>
    </submittedName>
</protein>
<dbReference type="AlphaFoldDB" id="A0A7Y0HPN5"/>
<organism evidence="1 2">
    <name type="scientific">Clostridium muellerianum</name>
    <dbReference type="NCBI Taxonomy" id="2716538"/>
    <lineage>
        <taxon>Bacteria</taxon>
        <taxon>Bacillati</taxon>
        <taxon>Bacillota</taxon>
        <taxon>Clostridia</taxon>
        <taxon>Eubacteriales</taxon>
        <taxon>Clostridiaceae</taxon>
        <taxon>Clostridium</taxon>
    </lineage>
</organism>
<name>A0A7Y0HPN5_9CLOT</name>
<keyword evidence="2" id="KW-1185">Reference proteome</keyword>
<dbReference type="RefSeq" id="WP_169299830.1">
    <property type="nucleotide sequence ID" value="NZ_JABBNI010000063.1"/>
</dbReference>
<accession>A0A7Y0HPN5</accession>
<evidence type="ECO:0000313" key="2">
    <source>
        <dbReference type="Proteomes" id="UP000537131"/>
    </source>
</evidence>
<sequence length="55" mass="6286">MPIKAKREILCEKCGKKIIVVCNDDITIENLKKLNDKLCLKCKITSILKLRVKGE</sequence>